<evidence type="ECO:0000313" key="1">
    <source>
        <dbReference type="EMBL" id="VAV89227.1"/>
    </source>
</evidence>
<dbReference type="HAMAP" id="MF_01187">
    <property type="entry name" value="UPF0434"/>
    <property type="match status" value="1"/>
</dbReference>
<dbReference type="AlphaFoldDB" id="A0A3B0RCB1"/>
<dbReference type="GO" id="GO:0005829">
    <property type="term" value="C:cytosol"/>
    <property type="evidence" value="ECO:0007669"/>
    <property type="project" value="TreeGrafter"/>
</dbReference>
<dbReference type="InterPro" id="IPR005651">
    <property type="entry name" value="Trm112-like"/>
</dbReference>
<name>A0A3B0RCB1_9ZZZZ</name>
<organism evidence="1">
    <name type="scientific">hydrothermal vent metagenome</name>
    <dbReference type="NCBI Taxonomy" id="652676"/>
    <lineage>
        <taxon>unclassified sequences</taxon>
        <taxon>metagenomes</taxon>
        <taxon>ecological metagenomes</taxon>
    </lineage>
</organism>
<dbReference type="FunFam" id="2.20.25.10:FF:000002">
    <property type="entry name" value="UPF0434 protein YcaR"/>
    <property type="match status" value="1"/>
</dbReference>
<dbReference type="EMBL" id="UOEE01000086">
    <property type="protein sequence ID" value="VAV89227.1"/>
    <property type="molecule type" value="Genomic_DNA"/>
</dbReference>
<dbReference type="SUPFAM" id="SSF158997">
    <property type="entry name" value="Trm112p-like"/>
    <property type="match status" value="1"/>
</dbReference>
<accession>A0A3B0RCB1</accession>
<gene>
    <name evidence="1" type="ORF">MNBD_ALPHA06-411</name>
</gene>
<dbReference type="PANTHER" id="PTHR33505">
    <property type="entry name" value="ZGC:162634"/>
    <property type="match status" value="1"/>
</dbReference>
<dbReference type="Gene3D" id="2.20.25.10">
    <property type="match status" value="1"/>
</dbReference>
<reference evidence="1" key="1">
    <citation type="submission" date="2018-06" db="EMBL/GenBank/DDBJ databases">
        <authorList>
            <person name="Zhirakovskaya E."/>
        </authorList>
    </citation>
    <scope>NUCLEOTIDE SEQUENCE</scope>
</reference>
<protein>
    <submittedName>
        <fullName evidence="1">FIG002473: Protein YcaR in KDO2-Lipid A biosynthesis cluster</fullName>
    </submittedName>
</protein>
<proteinExistence type="inferred from homology"/>
<dbReference type="Pfam" id="PF03966">
    <property type="entry name" value="Trm112p"/>
    <property type="match status" value="1"/>
</dbReference>
<dbReference type="PANTHER" id="PTHR33505:SF4">
    <property type="entry name" value="PROTEIN PREY, MITOCHONDRIAL"/>
    <property type="match status" value="1"/>
</dbReference>
<sequence>MTQKTETRNPDAKLLELLVCPLTHGPLVYDRKKSELVSKKAKLAYPIRDGVPIMLVDEARELDS</sequence>